<name>T5KYA5_MICMQ</name>
<protein>
    <submittedName>
        <fullName evidence="2">Uncharacterized protein</fullName>
    </submittedName>
</protein>
<dbReference type="AlphaFoldDB" id="T5KYA5"/>
<reference evidence="2 3" key="1">
    <citation type="journal article" date="2013" name="Genome Announc.">
        <title>Whole-genome sequences of five oyster-associated bacteria show potential for crude oil hydrocarbon degradation.</title>
        <authorList>
            <person name="Chauhan A."/>
            <person name="Green S."/>
            <person name="Pathak A."/>
            <person name="Thomas J."/>
            <person name="Venkatramanan R."/>
        </authorList>
    </citation>
    <scope>NUCLEOTIDE SEQUENCE [LARGE SCALE GENOMIC DNA]</scope>
    <source>
        <strain evidence="2 3">MF109</strain>
    </source>
</reference>
<feature type="chain" id="PRO_5004607169" evidence="1">
    <location>
        <begin position="26"/>
        <end position="157"/>
    </location>
</feature>
<dbReference type="PATRIC" id="fig|1333857.3.peg.595"/>
<proteinExistence type="predicted"/>
<keyword evidence="1" id="KW-0732">Signal</keyword>
<evidence type="ECO:0000313" key="3">
    <source>
        <dbReference type="Proteomes" id="UP000016033"/>
    </source>
</evidence>
<feature type="signal peptide" evidence="1">
    <location>
        <begin position="1"/>
        <end position="25"/>
    </location>
</feature>
<dbReference type="Proteomes" id="UP000016033">
    <property type="component" value="Unassembled WGS sequence"/>
</dbReference>
<evidence type="ECO:0000256" key="1">
    <source>
        <dbReference type="SAM" id="SignalP"/>
    </source>
</evidence>
<evidence type="ECO:0000313" key="2">
    <source>
        <dbReference type="EMBL" id="EQM83976.1"/>
    </source>
</evidence>
<sequence>MKRSTALAAIVLGLLVAFGATPAMAADPSDREVDPAVAAMLEEVPGGIVIDATRAVWPDLGMELQIVGASSISARTVGGCATGKTCAFSLASLGGSILSFSSCSVNAVPASFVTRSAANARTSGYMQARNGSSVLATIYAGNWSNVSGTVTNLRCVL</sequence>
<comment type="caution">
    <text evidence="2">The sequence shown here is derived from an EMBL/GenBank/DDBJ whole genome shotgun (WGS) entry which is preliminary data.</text>
</comment>
<accession>T5KYA5</accession>
<gene>
    <name evidence="2" type="ORF">L687_11835</name>
</gene>
<dbReference type="RefSeq" id="WP_021198575.1">
    <property type="nucleotide sequence ID" value="NZ_ATAO01000057.1"/>
</dbReference>
<organism evidence="2 3">
    <name type="scientific">Microbacterium maritypicum MF109</name>
    <dbReference type="NCBI Taxonomy" id="1333857"/>
    <lineage>
        <taxon>Bacteria</taxon>
        <taxon>Bacillati</taxon>
        <taxon>Actinomycetota</taxon>
        <taxon>Actinomycetes</taxon>
        <taxon>Micrococcales</taxon>
        <taxon>Microbacteriaceae</taxon>
        <taxon>Microbacterium</taxon>
    </lineage>
</organism>
<dbReference type="EMBL" id="ATAO01000057">
    <property type="protein sequence ID" value="EQM83976.1"/>
    <property type="molecule type" value="Genomic_DNA"/>
</dbReference>